<reference evidence="2 3" key="1">
    <citation type="submission" date="2015-05" db="EMBL/GenBank/DDBJ databases">
        <title>Genome sequences of Pluralibacter gergoviae.</title>
        <authorList>
            <person name="Greninger A.L."/>
            <person name="Miller S."/>
        </authorList>
    </citation>
    <scope>NUCLEOTIDE SEQUENCE [LARGE SCALE GENOMIC DNA]</scope>
    <source>
        <strain evidence="2 3">JS81F13</strain>
    </source>
</reference>
<sequence>MSLSPPGVHLYYDPQWQDSRAINELCWGLEEQGVPCLTTCVEAGGDARTLSHLAATGSALRVGLGLSASGEIALTHAQLPATRPLMTCSAREGAARLRALGVNAGQLVKVLPFSEVT</sequence>
<dbReference type="InterPro" id="IPR009192">
    <property type="entry name" value="Diol/glycerol_deHydtase_re_ssu"/>
</dbReference>
<gene>
    <name evidence="2" type="ORF">ABW06_02550</name>
    <name evidence="1" type="ORF">QEG54_004206</name>
</gene>
<evidence type="ECO:0000313" key="2">
    <source>
        <dbReference type="EMBL" id="KMK16114.1"/>
    </source>
</evidence>
<dbReference type="STRING" id="61647.LG71_13175"/>
<protein>
    <submittedName>
        <fullName evidence="1">Glycerol dehydratase reactivase beta/small subunit family protein</fullName>
    </submittedName>
</protein>
<dbReference type="InterPro" id="IPR003208">
    <property type="entry name" value="Dehydtase/Dehydtase_re"/>
</dbReference>
<dbReference type="EMBL" id="ABLOKC030000029">
    <property type="protein sequence ID" value="EML1473408.1"/>
    <property type="molecule type" value="Genomic_DNA"/>
</dbReference>
<reference evidence="1" key="2">
    <citation type="submission" date="2024-02" db="EMBL/GenBank/DDBJ databases">
        <authorList>
            <consortium name="Clinical and Environmental Microbiology Branch: Whole genome sequencing antimicrobial resistance pathogens in the healthcare setting"/>
        </authorList>
    </citation>
    <scope>NUCLEOTIDE SEQUENCE</scope>
    <source>
        <strain evidence="1">2021DK-00143</strain>
    </source>
</reference>
<dbReference type="PATRIC" id="fig|61647.15.peg.1911"/>
<dbReference type="Proteomes" id="UP000036196">
    <property type="component" value="Unassembled WGS sequence"/>
</dbReference>
<evidence type="ECO:0000313" key="3">
    <source>
        <dbReference type="Proteomes" id="UP000036196"/>
    </source>
</evidence>
<dbReference type="PIRSF" id="PIRSF011503">
    <property type="entry name" value="DdrB_PduH"/>
    <property type="match status" value="1"/>
</dbReference>
<dbReference type="InterPro" id="IPR010254">
    <property type="entry name" value="B12-dep_deHydtase_bsu"/>
</dbReference>
<dbReference type="Pfam" id="PF02288">
    <property type="entry name" value="Dehydratase_MU"/>
    <property type="match status" value="1"/>
</dbReference>
<keyword evidence="3" id="KW-1185">Reference proteome</keyword>
<dbReference type="EMBL" id="LDZF01000002">
    <property type="protein sequence ID" value="KMK16114.1"/>
    <property type="molecule type" value="Genomic_DNA"/>
</dbReference>
<dbReference type="AlphaFoldDB" id="A0A0J5MTZ8"/>
<dbReference type="SUPFAM" id="SSF52968">
    <property type="entry name" value="B12-dependent dehydatase associated subunit"/>
    <property type="match status" value="1"/>
</dbReference>
<accession>A0A0J5MTZ8</accession>
<comment type="caution">
    <text evidence="2">The sequence shown here is derived from an EMBL/GenBank/DDBJ whole genome shotgun (WGS) entry which is preliminary data.</text>
</comment>
<dbReference type="eggNOG" id="ENOG5033960">
    <property type="taxonomic scope" value="Bacteria"/>
</dbReference>
<name>A0A0J5MTZ8_PLUGE</name>
<organism evidence="2 3">
    <name type="scientific">Pluralibacter gergoviae</name>
    <name type="common">Enterobacter gergoviae</name>
    <dbReference type="NCBI Taxonomy" id="61647"/>
    <lineage>
        <taxon>Bacteria</taxon>
        <taxon>Pseudomonadati</taxon>
        <taxon>Pseudomonadota</taxon>
        <taxon>Gammaproteobacteria</taxon>
        <taxon>Enterobacterales</taxon>
        <taxon>Enterobacteriaceae</taxon>
        <taxon>Pluralibacter</taxon>
    </lineage>
</organism>
<dbReference type="RefSeq" id="WP_048274260.1">
    <property type="nucleotide sequence ID" value="NZ_JALLDC010000002.1"/>
</dbReference>
<dbReference type="Gene3D" id="3.40.50.10150">
    <property type="entry name" value="B12-dependent dehydatase associated subunit"/>
    <property type="match status" value="1"/>
</dbReference>
<proteinExistence type="predicted"/>
<evidence type="ECO:0000313" key="1">
    <source>
        <dbReference type="EMBL" id="EML1473408.1"/>
    </source>
</evidence>